<dbReference type="EMBL" id="JH719414">
    <property type="protein sequence ID" value="EJF60680.1"/>
    <property type="molecule type" value="Genomic_DNA"/>
</dbReference>
<sequence>MEPDWETALGAGCAVLKTTAGARRTSVEALWTILWSESVHPIWKLRCERVMRRSGEEFTHQEVKNAWFATIERRLNLDQRLSVLTKSKKDLKQSEVEGIWAPIVDGHRNLPEGWVGNSGVLVGIKRGQG</sequence>
<organism evidence="1 2">
    <name type="scientific">Dichomitus squalens (strain LYAD-421)</name>
    <name type="common">Western red white-rot fungus</name>
    <dbReference type="NCBI Taxonomy" id="732165"/>
    <lineage>
        <taxon>Eukaryota</taxon>
        <taxon>Fungi</taxon>
        <taxon>Dikarya</taxon>
        <taxon>Basidiomycota</taxon>
        <taxon>Agaricomycotina</taxon>
        <taxon>Agaricomycetes</taxon>
        <taxon>Polyporales</taxon>
        <taxon>Polyporaceae</taxon>
        <taxon>Dichomitus</taxon>
    </lineage>
</organism>
<name>R7SYA9_DICSQ</name>
<gene>
    <name evidence="1" type="ORF">DICSQDRAFT_62327</name>
</gene>
<evidence type="ECO:0000313" key="2">
    <source>
        <dbReference type="Proteomes" id="UP000053319"/>
    </source>
</evidence>
<proteinExistence type="predicted"/>
<dbReference type="OMA" id="DEPERWH"/>
<dbReference type="GeneID" id="18843111"/>
<dbReference type="Proteomes" id="UP000053319">
    <property type="component" value="Unassembled WGS sequence"/>
</dbReference>
<accession>R7SYA9</accession>
<dbReference type="AlphaFoldDB" id="R7SYA9"/>
<reference evidence="1 2" key="1">
    <citation type="journal article" date="2012" name="Science">
        <title>The Paleozoic origin of enzymatic lignin decomposition reconstructed from 31 fungal genomes.</title>
        <authorList>
            <person name="Floudas D."/>
            <person name="Binder M."/>
            <person name="Riley R."/>
            <person name="Barry K."/>
            <person name="Blanchette R.A."/>
            <person name="Henrissat B."/>
            <person name="Martinez A.T."/>
            <person name="Otillar R."/>
            <person name="Spatafora J.W."/>
            <person name="Yadav J.S."/>
            <person name="Aerts A."/>
            <person name="Benoit I."/>
            <person name="Boyd A."/>
            <person name="Carlson A."/>
            <person name="Copeland A."/>
            <person name="Coutinho P.M."/>
            <person name="de Vries R.P."/>
            <person name="Ferreira P."/>
            <person name="Findley K."/>
            <person name="Foster B."/>
            <person name="Gaskell J."/>
            <person name="Glotzer D."/>
            <person name="Gorecki P."/>
            <person name="Heitman J."/>
            <person name="Hesse C."/>
            <person name="Hori C."/>
            <person name="Igarashi K."/>
            <person name="Jurgens J.A."/>
            <person name="Kallen N."/>
            <person name="Kersten P."/>
            <person name="Kohler A."/>
            <person name="Kuees U."/>
            <person name="Kumar T.K.A."/>
            <person name="Kuo A."/>
            <person name="LaButti K."/>
            <person name="Larrondo L.F."/>
            <person name="Lindquist E."/>
            <person name="Ling A."/>
            <person name="Lombard V."/>
            <person name="Lucas S."/>
            <person name="Lundell T."/>
            <person name="Martin R."/>
            <person name="McLaughlin D.J."/>
            <person name="Morgenstern I."/>
            <person name="Morin E."/>
            <person name="Murat C."/>
            <person name="Nagy L.G."/>
            <person name="Nolan M."/>
            <person name="Ohm R.A."/>
            <person name="Patyshakuliyeva A."/>
            <person name="Rokas A."/>
            <person name="Ruiz-Duenas F.J."/>
            <person name="Sabat G."/>
            <person name="Salamov A."/>
            <person name="Samejima M."/>
            <person name="Schmutz J."/>
            <person name="Slot J.C."/>
            <person name="St John F."/>
            <person name="Stenlid J."/>
            <person name="Sun H."/>
            <person name="Sun S."/>
            <person name="Syed K."/>
            <person name="Tsang A."/>
            <person name="Wiebenga A."/>
            <person name="Young D."/>
            <person name="Pisabarro A."/>
            <person name="Eastwood D.C."/>
            <person name="Martin F."/>
            <person name="Cullen D."/>
            <person name="Grigoriev I.V."/>
            <person name="Hibbett D.S."/>
        </authorList>
    </citation>
    <scope>NUCLEOTIDE SEQUENCE [LARGE SCALE GENOMIC DNA]</scope>
    <source>
        <strain evidence="1 2">LYAD-421 SS1</strain>
    </source>
</reference>
<dbReference type="KEGG" id="dsq:DICSQDRAFT_62327"/>
<evidence type="ECO:0000313" key="1">
    <source>
        <dbReference type="EMBL" id="EJF60680.1"/>
    </source>
</evidence>
<protein>
    <submittedName>
        <fullName evidence="1">Uncharacterized protein</fullName>
    </submittedName>
</protein>
<dbReference type="OrthoDB" id="3031569at2759"/>
<dbReference type="HOGENOM" id="CLU_044484_2_2_1"/>
<dbReference type="RefSeq" id="XP_007366517.1">
    <property type="nucleotide sequence ID" value="XM_007366455.1"/>
</dbReference>